<evidence type="ECO:0000256" key="1">
    <source>
        <dbReference type="SAM" id="Phobius"/>
    </source>
</evidence>
<evidence type="ECO:0000313" key="2">
    <source>
        <dbReference type="EMBL" id="ALA68389.1"/>
    </source>
</evidence>
<dbReference type="STRING" id="1408189.CLAC_01995"/>
<accession>A0A0K2H2X6</accession>
<keyword evidence="1" id="KW-1133">Transmembrane helix</keyword>
<gene>
    <name evidence="2" type="ORF">CLAC_01995</name>
</gene>
<dbReference type="RefSeq" id="WP_053411469.1">
    <property type="nucleotide sequence ID" value="NZ_CP006841.1"/>
</dbReference>
<keyword evidence="1" id="KW-0472">Membrane</keyword>
<keyword evidence="1" id="KW-0812">Transmembrane</keyword>
<dbReference type="Proteomes" id="UP000058446">
    <property type="component" value="Chromosome"/>
</dbReference>
<organism evidence="2 3">
    <name type="scientific">Corynebacterium lactis RW2-5</name>
    <dbReference type="NCBI Taxonomy" id="1408189"/>
    <lineage>
        <taxon>Bacteria</taxon>
        <taxon>Bacillati</taxon>
        <taxon>Actinomycetota</taxon>
        <taxon>Actinomycetes</taxon>
        <taxon>Mycobacteriales</taxon>
        <taxon>Corynebacteriaceae</taxon>
        <taxon>Corynebacterium</taxon>
    </lineage>
</organism>
<dbReference type="KEGG" id="clw:CLAC_01995"/>
<keyword evidence="3" id="KW-1185">Reference proteome</keyword>
<dbReference type="EMBL" id="CP006841">
    <property type="protein sequence ID" value="ALA68389.1"/>
    <property type="molecule type" value="Genomic_DNA"/>
</dbReference>
<dbReference type="AlphaFoldDB" id="A0A0K2H2X6"/>
<name>A0A0K2H2X6_9CORY</name>
<feature type="transmembrane region" description="Helical" evidence="1">
    <location>
        <begin position="20"/>
        <end position="43"/>
    </location>
</feature>
<proteinExistence type="predicted"/>
<reference evidence="2 3" key="1">
    <citation type="submission" date="2013-10" db="EMBL/GenBank/DDBJ databases">
        <title>Complete genome sequence of Corynebacterium lactis DSM 45799(T), isolated from raw cow milk.</title>
        <authorList>
            <person name="Ruckert C."/>
            <person name="Albersmeier A."/>
            <person name="Lipski A."/>
            <person name="Kalinowski J."/>
        </authorList>
    </citation>
    <scope>NUCLEOTIDE SEQUENCE [LARGE SCALE GENOMIC DNA]</scope>
    <source>
        <strain evidence="2 3">RW2-5</strain>
    </source>
</reference>
<sequence length="373" mass="40125">MNGQDGESGNPAKKVGCGTYALVAIGIVIAVGVAVVAMVGYSLSAHGDGGSTKAKVEKLFHDAGSTLKVDVSEAISKTRVLAVETRGEVTSTDQALKELRTLLAAEDIARGNDWEFHGSNTLTVAESGRTLVLTFDDTFSEEVLEGLLTDPNVWDVGAVSVTNQIWLKPGSCSLTDFECNKRRNDAISAVAGQSYVQDKYAVSATLLFEGVGLTDFETENLHSDASYKPVLEELEVQLENSSAGMKKEHVDVGLRVLTDLAAAGMQGVPEFPGLRVQPTVSISHGGGVFITLEARHAELTHDYEAPVLRLLYAQARSLGVYADRLKDLSTQPIEVTVLRNSSVEVEMKLGEKCSIHGYDDEFNQAIKELFEQC</sequence>
<dbReference type="PATRIC" id="fig|1408189.4.peg.397"/>
<protein>
    <submittedName>
        <fullName evidence="2">Uncharacterized protein</fullName>
    </submittedName>
</protein>
<evidence type="ECO:0000313" key="3">
    <source>
        <dbReference type="Proteomes" id="UP000058446"/>
    </source>
</evidence>